<feature type="domain" description="Water stress and hypersensitive response" evidence="2">
    <location>
        <begin position="42"/>
        <end position="160"/>
    </location>
</feature>
<evidence type="ECO:0000256" key="1">
    <source>
        <dbReference type="SAM" id="MobiDB-lite"/>
    </source>
</evidence>
<protein>
    <submittedName>
        <fullName evidence="3">LEA14-like dessication related protein</fullName>
    </submittedName>
</protein>
<feature type="compositionally biased region" description="Low complexity" evidence="1">
    <location>
        <begin position="400"/>
        <end position="410"/>
    </location>
</feature>
<dbReference type="SUPFAM" id="SSF117070">
    <property type="entry name" value="LEA14-like"/>
    <property type="match status" value="2"/>
</dbReference>
<dbReference type="AlphaFoldDB" id="A0A1I6GR51"/>
<dbReference type="SMART" id="SM00769">
    <property type="entry name" value="WHy"/>
    <property type="match status" value="2"/>
</dbReference>
<dbReference type="Proteomes" id="UP000198531">
    <property type="component" value="Unassembled WGS sequence"/>
</dbReference>
<gene>
    <name evidence="3" type="ORF">SAMN04487947_1551</name>
</gene>
<dbReference type="Pfam" id="PF03168">
    <property type="entry name" value="LEA_2"/>
    <property type="match status" value="2"/>
</dbReference>
<feature type="compositionally biased region" description="Low complexity" evidence="1">
    <location>
        <begin position="368"/>
        <end position="388"/>
    </location>
</feature>
<name>A0A1I6GR51_9EURY</name>
<evidence type="ECO:0000259" key="2">
    <source>
        <dbReference type="SMART" id="SM00769"/>
    </source>
</evidence>
<feature type="domain" description="Water stress and hypersensitive response" evidence="2">
    <location>
        <begin position="189"/>
        <end position="308"/>
    </location>
</feature>
<feature type="region of interest" description="Disordered" evidence="1">
    <location>
        <begin position="314"/>
        <end position="426"/>
    </location>
</feature>
<dbReference type="OrthoDB" id="105458at2157"/>
<feature type="compositionally biased region" description="Low complexity" evidence="1">
    <location>
        <begin position="334"/>
        <end position="353"/>
    </location>
</feature>
<organism evidence="3 4">
    <name type="scientific">Halogeometricum rufum</name>
    <dbReference type="NCBI Taxonomy" id="553469"/>
    <lineage>
        <taxon>Archaea</taxon>
        <taxon>Methanobacteriati</taxon>
        <taxon>Methanobacteriota</taxon>
        <taxon>Stenosarchaea group</taxon>
        <taxon>Halobacteria</taxon>
        <taxon>Halobacteriales</taxon>
        <taxon>Haloferacaceae</taxon>
        <taxon>Halogeometricum</taxon>
    </lineage>
</organism>
<reference evidence="4" key="1">
    <citation type="submission" date="2016-10" db="EMBL/GenBank/DDBJ databases">
        <authorList>
            <person name="Varghese N."/>
            <person name="Submissions S."/>
        </authorList>
    </citation>
    <scope>NUCLEOTIDE SEQUENCE [LARGE SCALE GENOMIC DNA]</scope>
    <source>
        <strain evidence="4">CGMCC 1.7736</strain>
    </source>
</reference>
<sequence length="426" mass="44668">MSGQIASVLLRSRLGVAATAVALLVVLGGALVAAGVVGAPSVSGVENRFGDVTNETTTIETTVAVSNPTPLGLRLGGVTVTYDVRMNDVRIAGGEKSGVAVETGNATVNATTRMRNERIVPWWRSHVRNGEHTVVTVDPAVRSSTLGRTFDAPNVTREVDTDMLSQFNSTETRPVNADAPVVSDPVLYVNETGARWGAVNESVTPLHLRFVVYNPKPYPVTVSRLGYDISMNDVAVGDGTSESGHVIPPESAKTIETTTYVRNDRLDEWWVSHLERNQVTDLRIDFHARLDLSGQTVRVPLDAVTYTETVETDFFGTKPTTNETGGEDGESADAETTATATATESATTTAAPTESDDGVLLGDDTETPADAGGSTDTATSTPTATPTTVPLPPASETAADDGTATTTDDGLLSRLPSAAAAVRDAP</sequence>
<accession>A0A1I6GR51</accession>
<evidence type="ECO:0000313" key="4">
    <source>
        <dbReference type="Proteomes" id="UP000198531"/>
    </source>
</evidence>
<dbReference type="InterPro" id="IPR013783">
    <property type="entry name" value="Ig-like_fold"/>
</dbReference>
<keyword evidence="4" id="KW-1185">Reference proteome</keyword>
<dbReference type="InterPro" id="IPR004864">
    <property type="entry name" value="LEA_2"/>
</dbReference>
<evidence type="ECO:0000313" key="3">
    <source>
        <dbReference type="EMBL" id="SFR44723.1"/>
    </source>
</evidence>
<dbReference type="Gene3D" id="2.60.40.10">
    <property type="entry name" value="Immunoglobulins"/>
    <property type="match status" value="2"/>
</dbReference>
<dbReference type="STRING" id="553469.SAMN04487947_1551"/>
<proteinExistence type="predicted"/>
<dbReference type="GO" id="GO:0009269">
    <property type="term" value="P:response to desiccation"/>
    <property type="evidence" value="ECO:0007669"/>
    <property type="project" value="InterPro"/>
</dbReference>
<dbReference type="EMBL" id="FOYT01000001">
    <property type="protein sequence ID" value="SFR44723.1"/>
    <property type="molecule type" value="Genomic_DNA"/>
</dbReference>
<dbReference type="RefSeq" id="WP_089807081.1">
    <property type="nucleotide sequence ID" value="NZ_FOYT01000001.1"/>
</dbReference>
<dbReference type="InterPro" id="IPR013990">
    <property type="entry name" value="WHy-dom"/>
</dbReference>